<evidence type="ECO:0000256" key="1">
    <source>
        <dbReference type="ARBA" id="ARBA00007169"/>
    </source>
</evidence>
<name>A0AA45WPV7_9BACL</name>
<dbReference type="InterPro" id="IPR029058">
    <property type="entry name" value="AB_hydrolase_fold"/>
</dbReference>
<dbReference type="PANTHER" id="PTHR11487:SF0">
    <property type="entry name" value="S-ACYL FATTY ACID SYNTHASE THIOESTERASE, MEDIUM CHAIN"/>
    <property type="match status" value="1"/>
</dbReference>
<dbReference type="EMBL" id="FXTU01000004">
    <property type="protein sequence ID" value="SMP23049.1"/>
    <property type="molecule type" value="Genomic_DNA"/>
</dbReference>
<dbReference type="InterPro" id="IPR012223">
    <property type="entry name" value="TEII"/>
</dbReference>
<dbReference type="PANTHER" id="PTHR11487">
    <property type="entry name" value="THIOESTERASE"/>
    <property type="match status" value="1"/>
</dbReference>
<dbReference type="Gene3D" id="3.40.50.1820">
    <property type="entry name" value="alpha/beta hydrolase"/>
    <property type="match status" value="1"/>
</dbReference>
<dbReference type="Pfam" id="PF00975">
    <property type="entry name" value="Thioesterase"/>
    <property type="match status" value="1"/>
</dbReference>
<keyword evidence="4" id="KW-1185">Reference proteome</keyword>
<proteinExistence type="inferred from homology"/>
<dbReference type="GO" id="GO:0008610">
    <property type="term" value="P:lipid biosynthetic process"/>
    <property type="evidence" value="ECO:0007669"/>
    <property type="project" value="TreeGrafter"/>
</dbReference>
<comment type="similarity">
    <text evidence="1">Belongs to the thioesterase family.</text>
</comment>
<evidence type="ECO:0000313" key="4">
    <source>
        <dbReference type="Proteomes" id="UP001157946"/>
    </source>
</evidence>
<dbReference type="InterPro" id="IPR001031">
    <property type="entry name" value="Thioesterase"/>
</dbReference>
<evidence type="ECO:0000313" key="3">
    <source>
        <dbReference type="EMBL" id="SMP23049.1"/>
    </source>
</evidence>
<reference evidence="3" key="1">
    <citation type="submission" date="2017-05" db="EMBL/GenBank/DDBJ databases">
        <authorList>
            <person name="Varghese N."/>
            <person name="Submissions S."/>
        </authorList>
    </citation>
    <scope>NUCLEOTIDE SEQUENCE</scope>
    <source>
        <strain evidence="3">DSM 45262</strain>
    </source>
</reference>
<accession>A0AA45WPV7</accession>
<dbReference type="AlphaFoldDB" id="A0AA45WPV7"/>
<comment type="caution">
    <text evidence="3">The sequence shown here is derived from an EMBL/GenBank/DDBJ whole genome shotgun (WGS) entry which is preliminary data.</text>
</comment>
<gene>
    <name evidence="3" type="ORF">SAMN06265361_104142</name>
</gene>
<protein>
    <submittedName>
        <fullName evidence="3">Surfactin synthase thioesterase subunit</fullName>
    </submittedName>
</protein>
<sequence>MTTKTNQVLMYRKPNPQAEMRLFCFPYAGGSASIFTQWQARFSKRIEVCPVQLPGRENRLLEEPVSSIERLVPQLADELEPFLDQPFLIFGHSMGALIGFELARELRRRNRPLPQKLIVSAKQAPHIPRSKPLGYDSSDEELIDQLRELNGTPEEVLANRELMELILPIIRADFALVDRYVYRQEEPLTCPILAFGGIEDPDVKQDELAAWQQMTAGGFFMQQFAGGHFYLFQENTDALEQIVAAVEK</sequence>
<dbReference type="RefSeq" id="WP_284724375.1">
    <property type="nucleotide sequence ID" value="NZ_FXTU01000004.1"/>
</dbReference>
<dbReference type="SUPFAM" id="SSF53474">
    <property type="entry name" value="alpha/beta-Hydrolases"/>
    <property type="match status" value="1"/>
</dbReference>
<organism evidence="3 4">
    <name type="scientific">Laceyella tengchongensis</name>
    <dbReference type="NCBI Taxonomy" id="574699"/>
    <lineage>
        <taxon>Bacteria</taxon>
        <taxon>Bacillati</taxon>
        <taxon>Bacillota</taxon>
        <taxon>Bacilli</taxon>
        <taxon>Bacillales</taxon>
        <taxon>Thermoactinomycetaceae</taxon>
        <taxon>Laceyella</taxon>
    </lineage>
</organism>
<evidence type="ECO:0000259" key="2">
    <source>
        <dbReference type="Pfam" id="PF00975"/>
    </source>
</evidence>
<feature type="domain" description="Thioesterase" evidence="2">
    <location>
        <begin position="21"/>
        <end position="243"/>
    </location>
</feature>
<dbReference type="Proteomes" id="UP001157946">
    <property type="component" value="Unassembled WGS sequence"/>
</dbReference>